<evidence type="ECO:0000313" key="4">
    <source>
        <dbReference type="Proteomes" id="UP000016800"/>
    </source>
</evidence>
<feature type="coiled-coil region" evidence="1">
    <location>
        <begin position="77"/>
        <end position="104"/>
    </location>
</feature>
<dbReference type="EMBL" id="HF679030">
    <property type="protein sequence ID" value="CCT72078.1"/>
    <property type="molecule type" value="Genomic_DNA"/>
</dbReference>
<name>S0EI82_GIBF5</name>
<feature type="region of interest" description="Disordered" evidence="2">
    <location>
        <begin position="240"/>
        <end position="260"/>
    </location>
</feature>
<feature type="coiled-coil region" evidence="1">
    <location>
        <begin position="182"/>
        <end position="209"/>
    </location>
</feature>
<feature type="coiled-coil region" evidence="1">
    <location>
        <begin position="333"/>
        <end position="360"/>
    </location>
</feature>
<dbReference type="HOGENOM" id="CLU_340107_0_0_1"/>
<dbReference type="GeneID" id="35407378"/>
<reference evidence="4" key="1">
    <citation type="journal article" date="2013" name="PLoS Pathog.">
        <title>Deciphering the cryptic genome: genome-wide analyses of the rice pathogen Fusarium fujikuroi reveal complex regulation of secondary metabolism and novel metabolites.</title>
        <authorList>
            <person name="Wiemann P."/>
            <person name="Sieber C.M."/>
            <person name="von Bargen K.W."/>
            <person name="Studt L."/>
            <person name="Niehaus E.M."/>
            <person name="Espino J.J."/>
            <person name="Huss K."/>
            <person name="Michielse C.B."/>
            <person name="Albermann S."/>
            <person name="Wagner D."/>
            <person name="Bergner S.V."/>
            <person name="Connolly L.R."/>
            <person name="Fischer A."/>
            <person name="Reuter G."/>
            <person name="Kleigrewe K."/>
            <person name="Bald T."/>
            <person name="Wingfield B.D."/>
            <person name="Ophir R."/>
            <person name="Freeman S."/>
            <person name="Hippler M."/>
            <person name="Smith K.M."/>
            <person name="Brown D.W."/>
            <person name="Proctor R.H."/>
            <person name="Munsterkotter M."/>
            <person name="Freitag M."/>
            <person name="Humpf H.U."/>
            <person name="Guldener U."/>
            <person name="Tudzynski B."/>
        </authorList>
    </citation>
    <scope>NUCLEOTIDE SEQUENCE [LARGE SCALE GENOMIC DNA]</scope>
    <source>
        <strain evidence="4">CBS 195.34 / IMI 58289 / NRRL A-6831</strain>
    </source>
</reference>
<sequence>MSKQSTIGGQPGGWSVFGPAIKNKADKVKEIMGKLSDSLDKVRRGPVSTATEAGFTPENVEKAKGWRTDVDASEAQLNAQIREHARLDETLRDLRDQLRQYDSTLTAVRGLGDGDDETSQELAAETLGWLIQELPRVRIFVEAMGHEMTPALEQAISRLNAGDQNDPLTARMSQVATQGPSRDELIGQIDRLETELRSAQDQAKAKSVVITSMAEKELEMKDNLEFLKRNEVALRKKTEEEVGMALESKREAESSESRQRAELREVKQQIEVIESQLKERDDMLQSRESQIKEFEDERRLEKELKAVNDKHTRELEAQVRQLEITAKTCQSSRDILASQLDTLRKELEAKEANIRHLNAQVTGDREKLVKQEDLVKGQQLLIEERDSALSDAGYYRKLADSRKASSDGWMNGCQERDRAILRLDNKVADLGQQLNAARSEAATSQRARDNALVELRDAKNTIREQGQSIDSLQKSSNAYYNEVKEVAKLNFKLREDINKRDSTLSRQRVELSSKDDKIREQDRSIKRLAELNKDLKNRLDTSEVKVDDLTTSNERLKGQVKSLTKQATQSKNRGDKYKSALIVAKQAAENMATSVMTQCPPGIMDRIDWSCDLVMALHTQNPWKIQETWSKDPVLAVGERTESLTVLLLHVVASVESRSLTDMVSCLAAIQIRLDEESRCIIPVLRQFLDAVSVCIELEGTHAFQIFLLLQIAERIGRAWPVVKDAVNELTHRGGRHELTSSISRSIASWQGRQRLGSLGCETALEHQDWTLVGFFRNPNGILLLGDSELRWADHDFVEINHNGITVDITVGEGEDEIEFEVEGRNWNWWVEHIL</sequence>
<dbReference type="Proteomes" id="UP000016800">
    <property type="component" value="Chromosome VIII"/>
</dbReference>
<evidence type="ECO:0000256" key="2">
    <source>
        <dbReference type="SAM" id="MobiDB-lite"/>
    </source>
</evidence>
<keyword evidence="4" id="KW-1185">Reference proteome</keyword>
<evidence type="ECO:0000256" key="1">
    <source>
        <dbReference type="SAM" id="Coils"/>
    </source>
</evidence>
<dbReference type="RefSeq" id="XP_023434156.1">
    <property type="nucleotide sequence ID" value="XM_023581461.1"/>
</dbReference>
<evidence type="ECO:0000313" key="3">
    <source>
        <dbReference type="EMBL" id="CCT72078.1"/>
    </source>
</evidence>
<keyword evidence="1" id="KW-0175">Coiled coil</keyword>
<protein>
    <submittedName>
        <fullName evidence="3">Uncharacterized protein</fullName>
    </submittedName>
</protein>
<dbReference type="VEuPathDB" id="FungiDB:FFUJ_13924"/>
<organism evidence="3 4">
    <name type="scientific">Gibberella fujikuroi (strain CBS 195.34 / IMI 58289 / NRRL A-6831)</name>
    <name type="common">Bakanae and foot rot disease fungus</name>
    <name type="synonym">Fusarium fujikuroi</name>
    <dbReference type="NCBI Taxonomy" id="1279085"/>
    <lineage>
        <taxon>Eukaryota</taxon>
        <taxon>Fungi</taxon>
        <taxon>Dikarya</taxon>
        <taxon>Ascomycota</taxon>
        <taxon>Pezizomycotina</taxon>
        <taxon>Sordariomycetes</taxon>
        <taxon>Hypocreomycetidae</taxon>
        <taxon>Hypocreales</taxon>
        <taxon>Nectriaceae</taxon>
        <taxon>Fusarium</taxon>
        <taxon>Fusarium fujikuroi species complex</taxon>
    </lineage>
</organism>
<feature type="coiled-coil region" evidence="1">
    <location>
        <begin position="420"/>
        <end position="475"/>
    </location>
</feature>
<feature type="coiled-coil region" evidence="1">
    <location>
        <begin position="518"/>
        <end position="573"/>
    </location>
</feature>
<feature type="compositionally biased region" description="Basic and acidic residues" evidence="2">
    <location>
        <begin position="247"/>
        <end position="260"/>
    </location>
</feature>
<proteinExistence type="predicted"/>
<dbReference type="STRING" id="1279085.S0EI82"/>
<accession>S0EI82</accession>
<gene>
    <name evidence="3" type="ORF">FFUJ_13924</name>
</gene>
<dbReference type="AlphaFoldDB" id="S0EI82"/>